<keyword evidence="2" id="KW-1185">Reference proteome</keyword>
<dbReference type="AlphaFoldDB" id="A0A8X6QTN8"/>
<dbReference type="EMBL" id="BMAW01085508">
    <property type="protein sequence ID" value="GFU43305.1"/>
    <property type="molecule type" value="Genomic_DNA"/>
</dbReference>
<reference evidence="1" key="1">
    <citation type="submission" date="2020-08" db="EMBL/GenBank/DDBJ databases">
        <title>Multicomponent nature underlies the extraordinary mechanical properties of spider dragline silk.</title>
        <authorList>
            <person name="Kono N."/>
            <person name="Nakamura H."/>
            <person name="Mori M."/>
            <person name="Yoshida Y."/>
            <person name="Ohtoshi R."/>
            <person name="Malay A.D."/>
            <person name="Moran D.A.P."/>
            <person name="Tomita M."/>
            <person name="Numata K."/>
            <person name="Arakawa K."/>
        </authorList>
    </citation>
    <scope>NUCLEOTIDE SEQUENCE</scope>
</reference>
<name>A0A8X6QTN8_NEPPI</name>
<protein>
    <submittedName>
        <fullName evidence="1">Uncharacterized protein</fullName>
    </submittedName>
</protein>
<evidence type="ECO:0000313" key="2">
    <source>
        <dbReference type="Proteomes" id="UP000887013"/>
    </source>
</evidence>
<comment type="caution">
    <text evidence="1">The sequence shown here is derived from an EMBL/GenBank/DDBJ whole genome shotgun (WGS) entry which is preliminary data.</text>
</comment>
<sequence length="115" mass="13463">MTKFWASRQDWRACCTRPHWQRVRIPVPYPRGGRRLQLSQSTNQGEAQGLVHQRCKVKPDARCNLFHFGPTKNLRSKINHEDLATLNSHGNLKMIEIGYRTRFCFKKKGVGRTQE</sequence>
<accession>A0A8X6QTN8</accession>
<evidence type="ECO:0000313" key="1">
    <source>
        <dbReference type="EMBL" id="GFU43305.1"/>
    </source>
</evidence>
<dbReference type="Proteomes" id="UP000887013">
    <property type="component" value="Unassembled WGS sequence"/>
</dbReference>
<gene>
    <name evidence="1" type="ORF">NPIL_12101</name>
</gene>
<proteinExistence type="predicted"/>
<organism evidence="1 2">
    <name type="scientific">Nephila pilipes</name>
    <name type="common">Giant wood spider</name>
    <name type="synonym">Nephila maculata</name>
    <dbReference type="NCBI Taxonomy" id="299642"/>
    <lineage>
        <taxon>Eukaryota</taxon>
        <taxon>Metazoa</taxon>
        <taxon>Ecdysozoa</taxon>
        <taxon>Arthropoda</taxon>
        <taxon>Chelicerata</taxon>
        <taxon>Arachnida</taxon>
        <taxon>Araneae</taxon>
        <taxon>Araneomorphae</taxon>
        <taxon>Entelegynae</taxon>
        <taxon>Araneoidea</taxon>
        <taxon>Nephilidae</taxon>
        <taxon>Nephila</taxon>
    </lineage>
</organism>